<dbReference type="EMBL" id="JACHGG010000004">
    <property type="protein sequence ID" value="MBB6060374.1"/>
    <property type="molecule type" value="Genomic_DNA"/>
</dbReference>
<name>A0A7W9T3Z6_9BACT</name>
<feature type="chain" id="PRO_5031469272" evidence="1">
    <location>
        <begin position="18"/>
        <end position="78"/>
    </location>
</feature>
<proteinExistence type="predicted"/>
<dbReference type="AlphaFoldDB" id="A0A7W9T3Z6"/>
<organism evidence="2 3">
    <name type="scientific">Hymenobacter luteus</name>
    <dbReference type="NCBI Taxonomy" id="1411122"/>
    <lineage>
        <taxon>Bacteria</taxon>
        <taxon>Pseudomonadati</taxon>
        <taxon>Bacteroidota</taxon>
        <taxon>Cytophagia</taxon>
        <taxon>Cytophagales</taxon>
        <taxon>Hymenobacteraceae</taxon>
        <taxon>Hymenobacter</taxon>
    </lineage>
</organism>
<evidence type="ECO:0000313" key="3">
    <source>
        <dbReference type="Proteomes" id="UP000532746"/>
    </source>
</evidence>
<gene>
    <name evidence="2" type="ORF">HNQ93_003240</name>
</gene>
<comment type="caution">
    <text evidence="2">The sequence shown here is derived from an EMBL/GenBank/DDBJ whole genome shotgun (WGS) entry which is preliminary data.</text>
</comment>
<dbReference type="RefSeq" id="WP_183404459.1">
    <property type="nucleotide sequence ID" value="NZ_JACHGG010000004.1"/>
</dbReference>
<keyword evidence="1" id="KW-0732">Signal</keyword>
<dbReference type="Proteomes" id="UP000532746">
    <property type="component" value="Unassembled WGS sequence"/>
</dbReference>
<feature type="signal peptide" evidence="1">
    <location>
        <begin position="1"/>
        <end position="17"/>
    </location>
</feature>
<protein>
    <submittedName>
        <fullName evidence="2">Uncharacterized protein</fullName>
    </submittedName>
</protein>
<accession>A0A7W9T3Z6</accession>
<sequence>MKSLLRFVLMISLVVAGKLTQQSHVASASAARTVWQIPAQNASFFESQNAIKRKTNQGGGSYFWQATAPTTIHATTLE</sequence>
<evidence type="ECO:0000313" key="2">
    <source>
        <dbReference type="EMBL" id="MBB6060374.1"/>
    </source>
</evidence>
<reference evidence="2 3" key="1">
    <citation type="submission" date="2020-08" db="EMBL/GenBank/DDBJ databases">
        <title>Genomic Encyclopedia of Type Strains, Phase IV (KMG-IV): sequencing the most valuable type-strain genomes for metagenomic binning, comparative biology and taxonomic classification.</title>
        <authorList>
            <person name="Goeker M."/>
        </authorList>
    </citation>
    <scope>NUCLEOTIDE SEQUENCE [LARGE SCALE GENOMIC DNA]</scope>
    <source>
        <strain evidence="2 3">DSM 26718</strain>
    </source>
</reference>
<evidence type="ECO:0000256" key="1">
    <source>
        <dbReference type="SAM" id="SignalP"/>
    </source>
</evidence>
<keyword evidence="3" id="KW-1185">Reference proteome</keyword>